<gene>
    <name evidence="1" type="ORF">FNV43_RR04610</name>
    <name evidence="2" type="ORF">FNV43_RR05496</name>
</gene>
<name>A0A8K0MQF0_9ROSA</name>
<protein>
    <submittedName>
        <fullName evidence="1">Uncharacterized protein</fullName>
    </submittedName>
</protein>
<dbReference type="AlphaFoldDB" id="A0A8K0MQF0"/>
<evidence type="ECO:0000313" key="1">
    <source>
        <dbReference type="EMBL" id="KAF3454163.1"/>
    </source>
</evidence>
<evidence type="ECO:0000313" key="3">
    <source>
        <dbReference type="Proteomes" id="UP000796880"/>
    </source>
</evidence>
<evidence type="ECO:0000313" key="2">
    <source>
        <dbReference type="EMBL" id="KAF3455048.1"/>
    </source>
</evidence>
<comment type="caution">
    <text evidence="1">The sequence shown here is derived from an EMBL/GenBank/DDBJ whole genome shotgun (WGS) entry which is preliminary data.</text>
</comment>
<organism evidence="1 3">
    <name type="scientific">Rhamnella rubrinervis</name>
    <dbReference type="NCBI Taxonomy" id="2594499"/>
    <lineage>
        <taxon>Eukaryota</taxon>
        <taxon>Viridiplantae</taxon>
        <taxon>Streptophyta</taxon>
        <taxon>Embryophyta</taxon>
        <taxon>Tracheophyta</taxon>
        <taxon>Spermatophyta</taxon>
        <taxon>Magnoliopsida</taxon>
        <taxon>eudicotyledons</taxon>
        <taxon>Gunneridae</taxon>
        <taxon>Pentapetalae</taxon>
        <taxon>rosids</taxon>
        <taxon>fabids</taxon>
        <taxon>Rosales</taxon>
        <taxon>Rhamnaceae</taxon>
        <taxon>rhamnoid group</taxon>
        <taxon>Rhamneae</taxon>
        <taxon>Rhamnella</taxon>
    </lineage>
</organism>
<proteinExistence type="predicted"/>
<dbReference type="EMBL" id="VOIH02000002">
    <property type="protein sequence ID" value="KAF3454163.1"/>
    <property type="molecule type" value="Genomic_DNA"/>
</dbReference>
<dbReference type="EMBL" id="VOIH02000002">
    <property type="protein sequence ID" value="KAF3455048.1"/>
    <property type="molecule type" value="Genomic_DNA"/>
</dbReference>
<accession>A0A8K0MQF0</accession>
<reference evidence="1" key="1">
    <citation type="submission" date="2020-03" db="EMBL/GenBank/DDBJ databases">
        <title>A high-quality chromosome-level genome assembly of a woody plant with both climbing and erect habits, Rhamnella rubrinervis.</title>
        <authorList>
            <person name="Lu Z."/>
            <person name="Yang Y."/>
            <person name="Zhu X."/>
            <person name="Sun Y."/>
        </authorList>
    </citation>
    <scope>NUCLEOTIDE SEQUENCE</scope>
    <source>
        <strain evidence="1">BYM</strain>
        <tissue evidence="1">Leaf</tissue>
    </source>
</reference>
<dbReference type="Proteomes" id="UP000796880">
    <property type="component" value="Unassembled WGS sequence"/>
</dbReference>
<sequence length="89" mass="9731">MAESKGLEDLHTIHLEQRVEVMAAMAEEHDLKLAFQLQMQEVTTASRALQPSRSPHPSPDDSIIAALIDGDDDSVLGMATALMLQDMCI</sequence>
<keyword evidence="3" id="KW-1185">Reference proteome</keyword>